<reference evidence="2 3" key="1">
    <citation type="journal article" date="2013" name="Proc. Natl. Acad. Sci. U.S.A.">
        <title>Twelve previously unknown phage genera are ubiquitous in global oceans.</title>
        <authorList>
            <person name="Holmfeldt K."/>
            <person name="Solonenko N."/>
            <person name="Shah M."/>
            <person name="Corrier K."/>
            <person name="Riemann L."/>
            <person name="Verberkmoes N.C."/>
            <person name="Sullivan M.B."/>
        </authorList>
    </citation>
    <scope>NUCLEOTIDE SEQUENCE [LARGE SCALE GENOMIC DNA]</scope>
    <source>
        <strain evidence="2">Phi14:2</strain>
    </source>
</reference>
<evidence type="ECO:0000313" key="2">
    <source>
        <dbReference type="EMBL" id="AGO48981.1"/>
    </source>
</evidence>
<evidence type="ECO:0000256" key="1">
    <source>
        <dbReference type="SAM" id="MobiDB-lite"/>
    </source>
</evidence>
<feature type="compositionally biased region" description="Basic and acidic residues" evidence="1">
    <location>
        <begin position="64"/>
        <end position="76"/>
    </location>
</feature>
<dbReference type="GeneID" id="16797432"/>
<proteinExistence type="predicted"/>
<sequence>MDDEINDLDLDMGIFGEIPSIDLEEGEPLFPEDGEGEPIEEEITPNTGDEPINEEVIPDEVVGEDNKGEVEDDKPADSTADESSPNLFSSLTALLVEEGLISSTDAKPDSAEAFADLFKGEIKKNEFSDLNEVQRTYLENLRTGIPEDEIKTHLKVQTQFESIKEEDIKANPELRQKIIYNDFINKGFTEEKAIKMLRRSIELEADTEDATEALSALKEFDKQNFEKRKLQIQADKEAEINAEIKRVDTLKNKIKTSKEIISGFPLTDNVREQVEKNLFTVVGTNPEGKSENALMKYARENTENYQLITNYLYTITKGFKDFGLIEKTKNTKIVNDLERAIKSSTRISDSGKPAYMQDPDSYSIDIEGHDLIID</sequence>
<evidence type="ECO:0000313" key="3">
    <source>
        <dbReference type="Proteomes" id="UP000014725"/>
    </source>
</evidence>
<dbReference type="Proteomes" id="UP000014725">
    <property type="component" value="Segment"/>
</dbReference>
<dbReference type="KEGG" id="vg:16797432"/>
<feature type="compositionally biased region" description="Acidic residues" evidence="1">
    <location>
        <begin position="51"/>
        <end position="63"/>
    </location>
</feature>
<feature type="compositionally biased region" description="Acidic residues" evidence="1">
    <location>
        <begin position="22"/>
        <end position="43"/>
    </location>
</feature>
<accession>S0A0T9</accession>
<reference evidence="3" key="2">
    <citation type="submission" date="2013-03" db="EMBL/GenBank/DDBJ databases">
        <title>The Cellulophaga phages: a novel, diverse, and globally ubiquitous model system.</title>
        <authorList>
            <person name="Holmfeldt K."/>
            <person name="Solonenko N."/>
            <person name="Shah M."/>
            <person name="Corrier K."/>
            <person name="Riemann L."/>
            <person name="VerBerkmoes N.C."/>
            <person name="Sullivan M.B."/>
        </authorList>
    </citation>
    <scope>NUCLEOTIDE SEQUENCE [LARGE SCALE GENOMIC DNA]</scope>
</reference>
<name>S0A0T9_9CAUD</name>
<feature type="region of interest" description="Disordered" evidence="1">
    <location>
        <begin position="19"/>
        <end position="85"/>
    </location>
</feature>
<protein>
    <submittedName>
        <fullName evidence="2">Uncharacterized protein</fullName>
    </submittedName>
</protein>
<organism evidence="2 3">
    <name type="scientific">Cellulophaga phage phi14:2</name>
    <dbReference type="NCBI Taxonomy" id="1327990"/>
    <lineage>
        <taxon>Viruses</taxon>
        <taxon>Duplodnaviria</taxon>
        <taxon>Heunggongvirae</taxon>
        <taxon>Uroviricota</taxon>
        <taxon>Caudoviricetes</taxon>
        <taxon>Crassvirales</taxon>
        <taxon>Steigviridae</taxon>
        <taxon>Asinivirinae</taxon>
        <taxon>Akihdevirus</taxon>
        <taxon>Akihdevirus balticus</taxon>
    </lineage>
</organism>
<gene>
    <name evidence="2" type="ORF">Phi14:2_gp103</name>
</gene>
<dbReference type="EMBL" id="KC821624">
    <property type="protein sequence ID" value="AGO48981.1"/>
    <property type="molecule type" value="Genomic_DNA"/>
</dbReference>
<keyword evidence="3" id="KW-1185">Reference proteome</keyword>